<reference evidence="7 10" key="2">
    <citation type="submission" date="2023-11" db="EMBL/GenBank/DDBJ databases">
        <title>Plant-associative lifestyle of Vibrio porteresiae and its evolutionary dynamics.</title>
        <authorList>
            <person name="Rameshkumar N."/>
            <person name="Kirti K."/>
        </authorList>
    </citation>
    <scope>NUCLEOTIDE SEQUENCE [LARGE SCALE GENOMIC DNA]</scope>
    <source>
        <strain evidence="7 10">MSSRF38</strain>
    </source>
</reference>
<sequence length="319" mass="35878">MLFKRKNTYVFFLALFYCVWSIQFSYGYTWQDLWDHWMTSATMVVGSLVAGSTPLGGGAVAFPVLTKVLHYSSQDARDFSILIQSVGMTFATLFFIARNVSIDWKVIIFLLPFTVIGQFLGYFISVDESSVKVIFSIFLILFSLIFLSHKKFIIQNALYFHIGLMPVGIICGALCAFIGCGSDTLLFFYLILFSKRQTLETIPTSVCFMAINSLLSICVQSMLSGGSSVHINVYDAWFFAAPIVAVGAPLGGRILTQINPYFLYLLIYVLIAVEVISTIILVDFEFLYKSAMFVVMSYSILKFMQYAINRPVLIEESQS</sequence>
<comment type="subcellular location">
    <subcellularLocation>
        <location evidence="6">Cell membrane</location>
        <topology evidence="6">Multi-pass membrane protein</topology>
    </subcellularLocation>
    <subcellularLocation>
        <location evidence="1">Membrane</location>
        <topology evidence="1">Multi-pass membrane protein</topology>
    </subcellularLocation>
</comment>
<feature type="transmembrane region" description="Helical" evidence="6">
    <location>
        <begin position="131"/>
        <end position="147"/>
    </location>
</feature>
<dbReference type="GO" id="GO:0005886">
    <property type="term" value="C:plasma membrane"/>
    <property type="evidence" value="ECO:0007669"/>
    <property type="project" value="UniProtKB-SubCell"/>
</dbReference>
<dbReference type="InterPro" id="IPR002781">
    <property type="entry name" value="TM_pro_TauE-like"/>
</dbReference>
<keyword evidence="10" id="KW-1185">Reference proteome</keyword>
<evidence type="ECO:0000313" key="9">
    <source>
        <dbReference type="Proteomes" id="UP000196125"/>
    </source>
</evidence>
<protein>
    <recommendedName>
        <fullName evidence="6">Probable membrane transporter protein</fullName>
    </recommendedName>
</protein>
<evidence type="ECO:0000256" key="5">
    <source>
        <dbReference type="ARBA" id="ARBA00023136"/>
    </source>
</evidence>
<evidence type="ECO:0000313" key="8">
    <source>
        <dbReference type="EMBL" id="SMS00088.1"/>
    </source>
</evidence>
<evidence type="ECO:0000256" key="1">
    <source>
        <dbReference type="ARBA" id="ARBA00004141"/>
    </source>
</evidence>
<feature type="transmembrane region" description="Helical" evidence="6">
    <location>
        <begin position="9"/>
        <end position="28"/>
    </location>
</feature>
<dbReference type="OrthoDB" id="128686at2"/>
<organism evidence="8 9">
    <name type="scientific">Vibrio mangrovi</name>
    <dbReference type="NCBI Taxonomy" id="474394"/>
    <lineage>
        <taxon>Bacteria</taxon>
        <taxon>Pseudomonadati</taxon>
        <taxon>Pseudomonadota</taxon>
        <taxon>Gammaproteobacteria</taxon>
        <taxon>Vibrionales</taxon>
        <taxon>Vibrionaceae</taxon>
        <taxon>Vibrio</taxon>
    </lineage>
</organism>
<dbReference type="Pfam" id="PF01925">
    <property type="entry name" value="TauE"/>
    <property type="match status" value="1"/>
</dbReference>
<feature type="transmembrane region" description="Helical" evidence="6">
    <location>
        <begin position="262"/>
        <end position="280"/>
    </location>
</feature>
<dbReference type="RefSeq" id="WP_087480168.1">
    <property type="nucleotide sequence ID" value="NZ_AP024883.1"/>
</dbReference>
<evidence type="ECO:0000256" key="2">
    <source>
        <dbReference type="ARBA" id="ARBA00009142"/>
    </source>
</evidence>
<comment type="similarity">
    <text evidence="2 6">Belongs to the 4-toluene sulfonate uptake permease (TSUP) (TC 2.A.102) family.</text>
</comment>
<accession>A0A1Y6IR39</accession>
<evidence type="ECO:0000313" key="10">
    <source>
        <dbReference type="Proteomes" id="UP001283366"/>
    </source>
</evidence>
<proteinExistence type="inferred from homology"/>
<dbReference type="AlphaFoldDB" id="A0A1Y6IR39"/>
<feature type="transmembrane region" description="Helical" evidence="6">
    <location>
        <begin position="236"/>
        <end position="255"/>
    </location>
</feature>
<dbReference type="EMBL" id="JAWRCO010000001">
    <property type="protein sequence ID" value="MDW6001885.1"/>
    <property type="molecule type" value="Genomic_DNA"/>
</dbReference>
<dbReference type="Proteomes" id="UP001283366">
    <property type="component" value="Unassembled WGS sequence"/>
</dbReference>
<gene>
    <name evidence="7" type="ORF">SBX37_03110</name>
    <name evidence="8" type="ORF">VIM7927_01329</name>
</gene>
<keyword evidence="5 6" id="KW-0472">Membrane</keyword>
<feature type="transmembrane region" description="Helical" evidence="6">
    <location>
        <begin position="167"/>
        <end position="193"/>
    </location>
</feature>
<keyword evidence="4 6" id="KW-1133">Transmembrane helix</keyword>
<dbReference type="EMBL" id="FXXI01000002">
    <property type="protein sequence ID" value="SMS00088.1"/>
    <property type="molecule type" value="Genomic_DNA"/>
</dbReference>
<feature type="transmembrane region" description="Helical" evidence="6">
    <location>
        <begin position="48"/>
        <end position="69"/>
    </location>
</feature>
<reference evidence="8 9" key="1">
    <citation type="submission" date="2017-05" db="EMBL/GenBank/DDBJ databases">
        <authorList>
            <person name="Song R."/>
            <person name="Chenine A.L."/>
            <person name="Ruprecht R.M."/>
        </authorList>
    </citation>
    <scope>NUCLEOTIDE SEQUENCE [LARGE SCALE GENOMIC DNA]</scope>
    <source>
        <strain evidence="8 9">CECT 7927</strain>
    </source>
</reference>
<feature type="transmembrane region" description="Helical" evidence="6">
    <location>
        <begin position="106"/>
        <end position="124"/>
    </location>
</feature>
<keyword evidence="6" id="KW-1003">Cell membrane</keyword>
<name>A0A1Y6IR39_9VIBR</name>
<keyword evidence="3 6" id="KW-0812">Transmembrane</keyword>
<dbReference type="Proteomes" id="UP000196125">
    <property type="component" value="Unassembled WGS sequence"/>
</dbReference>
<evidence type="ECO:0000256" key="4">
    <source>
        <dbReference type="ARBA" id="ARBA00022989"/>
    </source>
</evidence>
<evidence type="ECO:0000313" key="7">
    <source>
        <dbReference type="EMBL" id="MDW6001885.1"/>
    </source>
</evidence>
<dbReference type="PANTHER" id="PTHR31154">
    <property type="entry name" value="MEMBRANE TRANSPORTER PROTEIN"/>
    <property type="match status" value="1"/>
</dbReference>
<evidence type="ECO:0000256" key="6">
    <source>
        <dbReference type="RuleBase" id="RU363041"/>
    </source>
</evidence>
<evidence type="ECO:0000256" key="3">
    <source>
        <dbReference type="ARBA" id="ARBA00022692"/>
    </source>
</evidence>
<feature type="transmembrane region" description="Helical" evidence="6">
    <location>
        <begin position="205"/>
        <end position="224"/>
    </location>
</feature>
<dbReference type="PANTHER" id="PTHR31154:SF4">
    <property type="entry name" value="MEMBRANE TRANSPORTER PROTEIN"/>
    <property type="match status" value="1"/>
</dbReference>
<feature type="transmembrane region" description="Helical" evidence="6">
    <location>
        <begin position="81"/>
        <end position="100"/>
    </location>
</feature>